<gene>
    <name evidence="2" type="ORF">ENQ20_18510</name>
</gene>
<sequence length="206" mass="23743">MHRRVVHRSPRVNRLFTLLHRSPPPPTLTLDRRAFYELAAECRAYATELANYDQHRVNLKQCHRFNAWLAYLKRYDRLHPQLATLSGARPIARWQVVTLMVILWLFIALALPGRVSQQLATLMMGSWLLSIVAVFFIPESIYGTTIELLEGKVLRVVDVLLEILESGAMEFTEAAFFKARENLLAARHELRQQIDLAHRPPNGPIL</sequence>
<feature type="transmembrane region" description="Helical" evidence="1">
    <location>
        <begin position="119"/>
        <end position="137"/>
    </location>
</feature>
<dbReference type="AlphaFoldDB" id="A0A7C1FKV8"/>
<proteinExistence type="predicted"/>
<protein>
    <submittedName>
        <fullName evidence="2">Uncharacterized protein</fullName>
    </submittedName>
</protein>
<dbReference type="EMBL" id="DSMG01000193">
    <property type="protein sequence ID" value="HDX33454.1"/>
    <property type="molecule type" value="Genomic_DNA"/>
</dbReference>
<keyword evidence="1" id="KW-0472">Membrane</keyword>
<name>A0A7C1FKV8_9CHLR</name>
<keyword evidence="1" id="KW-0812">Transmembrane</keyword>
<comment type="caution">
    <text evidence="2">The sequence shown here is derived from an EMBL/GenBank/DDBJ whole genome shotgun (WGS) entry which is preliminary data.</text>
</comment>
<feature type="transmembrane region" description="Helical" evidence="1">
    <location>
        <begin position="94"/>
        <end position="113"/>
    </location>
</feature>
<evidence type="ECO:0000256" key="1">
    <source>
        <dbReference type="SAM" id="Phobius"/>
    </source>
</evidence>
<organism evidence="2">
    <name type="scientific">Caldilinea aerophila</name>
    <dbReference type="NCBI Taxonomy" id="133453"/>
    <lineage>
        <taxon>Bacteria</taxon>
        <taxon>Bacillati</taxon>
        <taxon>Chloroflexota</taxon>
        <taxon>Caldilineae</taxon>
        <taxon>Caldilineales</taxon>
        <taxon>Caldilineaceae</taxon>
        <taxon>Caldilinea</taxon>
    </lineage>
</organism>
<keyword evidence="1" id="KW-1133">Transmembrane helix</keyword>
<evidence type="ECO:0000313" key="2">
    <source>
        <dbReference type="EMBL" id="HDX33454.1"/>
    </source>
</evidence>
<accession>A0A7C1FKV8</accession>
<reference evidence="2" key="1">
    <citation type="journal article" date="2020" name="mSystems">
        <title>Genome- and Community-Level Interaction Insights into Carbon Utilization and Element Cycling Functions of Hydrothermarchaeota in Hydrothermal Sediment.</title>
        <authorList>
            <person name="Zhou Z."/>
            <person name="Liu Y."/>
            <person name="Xu W."/>
            <person name="Pan J."/>
            <person name="Luo Z.H."/>
            <person name="Li M."/>
        </authorList>
    </citation>
    <scope>NUCLEOTIDE SEQUENCE [LARGE SCALE GENOMIC DNA]</scope>
    <source>
        <strain evidence="2">SpSt-289</strain>
    </source>
</reference>